<name>A0A163J651_ABSGL</name>
<dbReference type="FunCoup" id="A0A163J651">
    <property type="interactions" value="19"/>
</dbReference>
<dbReference type="GO" id="GO:0005484">
    <property type="term" value="F:SNAP receptor activity"/>
    <property type="evidence" value="ECO:0007669"/>
    <property type="project" value="TreeGrafter"/>
</dbReference>
<dbReference type="Pfam" id="PF09753">
    <property type="entry name" value="Use1"/>
    <property type="match status" value="1"/>
</dbReference>
<evidence type="ECO:0000313" key="12">
    <source>
        <dbReference type="EMBL" id="SAL97405.1"/>
    </source>
</evidence>
<organism evidence="12">
    <name type="scientific">Absidia glauca</name>
    <name type="common">Pin mould</name>
    <dbReference type="NCBI Taxonomy" id="4829"/>
    <lineage>
        <taxon>Eukaryota</taxon>
        <taxon>Fungi</taxon>
        <taxon>Fungi incertae sedis</taxon>
        <taxon>Mucoromycota</taxon>
        <taxon>Mucoromycotina</taxon>
        <taxon>Mucoromycetes</taxon>
        <taxon>Mucorales</taxon>
        <taxon>Cunninghamellaceae</taxon>
        <taxon>Absidia</taxon>
    </lineage>
</organism>
<reference evidence="12" key="1">
    <citation type="submission" date="2016-04" db="EMBL/GenBank/DDBJ databases">
        <authorList>
            <person name="Evans L.H."/>
            <person name="Alamgir A."/>
            <person name="Owens N."/>
            <person name="Weber N.D."/>
            <person name="Virtaneva K."/>
            <person name="Barbian K."/>
            <person name="Babar A."/>
            <person name="Rosenke K."/>
        </authorList>
    </citation>
    <scope>NUCLEOTIDE SEQUENCE [LARGE SCALE GENOMIC DNA]</scope>
    <source>
        <strain evidence="12">CBS 101.48</strain>
    </source>
</reference>
<sequence length="278" mass="32615">MIATTDEINLQRLLINCESKLKNEQVDLWTGSEKRKYASYIKYLQFLQNRVQKTTARGSDYEHRIHVLTQAVLLHKMQVQVELGTAESRLTRKKYLDHFQQLHTPAPDWLQNDTSSLDGWDQSEENVLDAMEEEESPIKEDEEPKNEKTPDLDKDKDNSLRKRNTNRDEHEDSSTMEHVLQHHRQLHDEMTTDLGKMAHQLKLNSQSFGDILQKDDTILRDAQSKVESNLDKMRSERHRLDQHYSKSWGTSFMNLGVVLFVCILFVFVFFAIKFLPKA</sequence>
<dbReference type="AlphaFoldDB" id="A0A163J651"/>
<proteinExistence type="inferred from homology"/>
<dbReference type="GO" id="GO:0005789">
    <property type="term" value="C:endoplasmic reticulum membrane"/>
    <property type="evidence" value="ECO:0007669"/>
    <property type="project" value="UniProtKB-SubCell"/>
</dbReference>
<evidence type="ECO:0008006" key="14">
    <source>
        <dbReference type="Google" id="ProtNLM"/>
    </source>
</evidence>
<accession>A0A163J651</accession>
<keyword evidence="6" id="KW-0931">ER-Golgi transport</keyword>
<evidence type="ECO:0000313" key="13">
    <source>
        <dbReference type="Proteomes" id="UP000078561"/>
    </source>
</evidence>
<dbReference type="PANTHER" id="PTHR13050:SF7">
    <property type="entry name" value="VESICLE TRANSPORT PROTEIN USE1"/>
    <property type="match status" value="1"/>
</dbReference>
<gene>
    <name evidence="12" type="primary">ABSGL_02899.1 scaffold 4049</name>
</gene>
<dbReference type="STRING" id="4829.A0A163J651"/>
<dbReference type="GO" id="GO:0015031">
    <property type="term" value="P:protein transport"/>
    <property type="evidence" value="ECO:0007669"/>
    <property type="project" value="UniProtKB-KW"/>
</dbReference>
<feature type="transmembrane region" description="Helical" evidence="11">
    <location>
        <begin position="252"/>
        <end position="272"/>
    </location>
</feature>
<evidence type="ECO:0000256" key="5">
    <source>
        <dbReference type="ARBA" id="ARBA00022824"/>
    </source>
</evidence>
<dbReference type="EMBL" id="LT551793">
    <property type="protein sequence ID" value="SAL97405.1"/>
    <property type="molecule type" value="Genomic_DNA"/>
</dbReference>
<keyword evidence="8 11" id="KW-1133">Transmembrane helix</keyword>
<dbReference type="InterPro" id="IPR019150">
    <property type="entry name" value="Vesicle_transport_protein_Use1"/>
</dbReference>
<dbReference type="OrthoDB" id="4506189at2759"/>
<evidence type="ECO:0000256" key="4">
    <source>
        <dbReference type="ARBA" id="ARBA00022692"/>
    </source>
</evidence>
<feature type="compositionally biased region" description="Basic and acidic residues" evidence="10">
    <location>
        <begin position="145"/>
        <end position="175"/>
    </location>
</feature>
<feature type="region of interest" description="Disordered" evidence="10">
    <location>
        <begin position="127"/>
        <end position="176"/>
    </location>
</feature>
<evidence type="ECO:0000256" key="2">
    <source>
        <dbReference type="ARBA" id="ARBA00007891"/>
    </source>
</evidence>
<dbReference type="PANTHER" id="PTHR13050">
    <property type="entry name" value="USE1-LIKE PROTEIN"/>
    <property type="match status" value="1"/>
</dbReference>
<comment type="subcellular location">
    <subcellularLocation>
        <location evidence="1">Endoplasmic reticulum membrane</location>
        <topology evidence="1">Single-pass type IV membrane protein</topology>
    </subcellularLocation>
</comment>
<evidence type="ECO:0000256" key="8">
    <source>
        <dbReference type="ARBA" id="ARBA00022989"/>
    </source>
</evidence>
<keyword evidence="3" id="KW-0813">Transport</keyword>
<dbReference type="InParanoid" id="A0A163J651"/>
<evidence type="ECO:0000256" key="11">
    <source>
        <dbReference type="SAM" id="Phobius"/>
    </source>
</evidence>
<protein>
    <recommendedName>
        <fullName evidence="14">Vesicle transport protein USE1</fullName>
    </recommendedName>
</protein>
<comment type="similarity">
    <text evidence="2">Belongs to the USE1 family.</text>
</comment>
<keyword evidence="4 11" id="KW-0812">Transmembrane</keyword>
<evidence type="ECO:0000256" key="10">
    <source>
        <dbReference type="SAM" id="MobiDB-lite"/>
    </source>
</evidence>
<evidence type="ECO:0000256" key="1">
    <source>
        <dbReference type="ARBA" id="ARBA00004163"/>
    </source>
</evidence>
<keyword evidence="7" id="KW-0653">Protein transport</keyword>
<dbReference type="Proteomes" id="UP000078561">
    <property type="component" value="Unassembled WGS sequence"/>
</dbReference>
<dbReference type="GO" id="GO:0031201">
    <property type="term" value="C:SNARE complex"/>
    <property type="evidence" value="ECO:0007669"/>
    <property type="project" value="TreeGrafter"/>
</dbReference>
<keyword evidence="13" id="KW-1185">Reference proteome</keyword>
<evidence type="ECO:0000256" key="7">
    <source>
        <dbReference type="ARBA" id="ARBA00022927"/>
    </source>
</evidence>
<feature type="compositionally biased region" description="Acidic residues" evidence="10">
    <location>
        <begin position="127"/>
        <end position="144"/>
    </location>
</feature>
<keyword evidence="9 11" id="KW-0472">Membrane</keyword>
<keyword evidence="5" id="KW-0256">Endoplasmic reticulum</keyword>
<evidence type="ECO:0000256" key="3">
    <source>
        <dbReference type="ARBA" id="ARBA00022448"/>
    </source>
</evidence>
<dbReference type="GO" id="GO:0006890">
    <property type="term" value="P:retrograde vesicle-mediated transport, Golgi to endoplasmic reticulum"/>
    <property type="evidence" value="ECO:0007669"/>
    <property type="project" value="TreeGrafter"/>
</dbReference>
<evidence type="ECO:0000256" key="9">
    <source>
        <dbReference type="ARBA" id="ARBA00023136"/>
    </source>
</evidence>
<dbReference type="CDD" id="cd15860">
    <property type="entry name" value="SNARE_USE1"/>
    <property type="match status" value="1"/>
</dbReference>
<dbReference type="OMA" id="HDELTTD"/>
<evidence type="ECO:0000256" key="6">
    <source>
        <dbReference type="ARBA" id="ARBA00022892"/>
    </source>
</evidence>